<feature type="transmembrane region" description="Helical" evidence="9">
    <location>
        <begin position="72"/>
        <end position="94"/>
    </location>
</feature>
<feature type="transmembrane region" description="Helical" evidence="9">
    <location>
        <begin position="375"/>
        <end position="393"/>
    </location>
</feature>
<feature type="transmembrane region" description="Helical" evidence="9">
    <location>
        <begin position="6"/>
        <end position="29"/>
    </location>
</feature>
<comment type="function">
    <text evidence="7">Involved in cellular auxin homeostasis by regulating auxin metabolism. Regulates intracellular auxin accumulation at the endoplasmic reticulum and thus auxin availability for nuclear auxin signaling.</text>
</comment>
<dbReference type="AlphaFoldDB" id="A0AAW2ZAF4"/>
<dbReference type="EMBL" id="JAOPGA020001186">
    <property type="protein sequence ID" value="KAL0485933.1"/>
    <property type="molecule type" value="Genomic_DNA"/>
</dbReference>
<reference evidence="10 11" key="1">
    <citation type="submission" date="2024-03" db="EMBL/GenBank/DDBJ databases">
        <title>The Acrasis kona genome and developmental transcriptomes reveal deep origins of eukaryotic multicellular pathways.</title>
        <authorList>
            <person name="Sheikh S."/>
            <person name="Fu C.-J."/>
            <person name="Brown M.W."/>
            <person name="Baldauf S.L."/>
        </authorList>
    </citation>
    <scope>NUCLEOTIDE SEQUENCE [LARGE SCALE GENOMIC DNA]</scope>
    <source>
        <strain evidence="10 11">ATCC MYA-3509</strain>
    </source>
</reference>
<evidence type="ECO:0000256" key="5">
    <source>
        <dbReference type="ARBA" id="ARBA00022989"/>
    </source>
</evidence>
<gene>
    <name evidence="10" type="ORF">AKO1_001673</name>
</gene>
<comment type="similarity">
    <text evidence="8">Belongs to the auxin efflux carrier (TC 2.A.69.2) family.</text>
</comment>
<feature type="transmembrane region" description="Helical" evidence="9">
    <location>
        <begin position="115"/>
        <end position="139"/>
    </location>
</feature>
<evidence type="ECO:0000256" key="3">
    <source>
        <dbReference type="ARBA" id="ARBA00022448"/>
    </source>
</evidence>
<evidence type="ECO:0000256" key="1">
    <source>
        <dbReference type="ARBA" id="ARBA00004141"/>
    </source>
</evidence>
<dbReference type="InterPro" id="IPR004776">
    <property type="entry name" value="Mem_transp_PIN-like"/>
</dbReference>
<evidence type="ECO:0000256" key="8">
    <source>
        <dbReference type="ARBA" id="ARBA00025752"/>
    </source>
</evidence>
<feature type="transmembrane region" description="Helical" evidence="9">
    <location>
        <begin position="341"/>
        <end position="369"/>
    </location>
</feature>
<keyword evidence="11" id="KW-1185">Reference proteome</keyword>
<evidence type="ECO:0000256" key="6">
    <source>
        <dbReference type="ARBA" id="ARBA00023136"/>
    </source>
</evidence>
<evidence type="ECO:0000313" key="10">
    <source>
        <dbReference type="EMBL" id="KAL0485933.1"/>
    </source>
</evidence>
<keyword evidence="5 9" id="KW-1133">Transmembrane helix</keyword>
<evidence type="ECO:0000256" key="7">
    <source>
        <dbReference type="ARBA" id="ARBA00025100"/>
    </source>
</evidence>
<dbReference type="GO" id="GO:0055085">
    <property type="term" value="P:transmembrane transport"/>
    <property type="evidence" value="ECO:0007669"/>
    <property type="project" value="InterPro"/>
</dbReference>
<dbReference type="Proteomes" id="UP001431209">
    <property type="component" value="Unassembled WGS sequence"/>
</dbReference>
<feature type="transmembrane region" description="Helical" evidence="9">
    <location>
        <begin position="41"/>
        <end position="60"/>
    </location>
</feature>
<dbReference type="PANTHER" id="PTHR31651">
    <property type="match status" value="1"/>
</dbReference>
<proteinExistence type="inferred from homology"/>
<dbReference type="PANTHER" id="PTHR31651:SF33">
    <property type="entry name" value="PROTEIN PIN-LIKES 1"/>
    <property type="match status" value="1"/>
</dbReference>
<sequence length="442" mass="48686">MSVIVMLGLTALSATLEVVIEGFVGMAMTRIGVLDEKGAKVLTNLGYYVTLPCMNIYRLASGVDIEMIKTVWIVSVYSFFYIVLSNVLSRLVFLRRIWRGRIKDEIQHTMYIFSVTFNNAVSIPFVFVGALVLSGSSIFTNPQQQVSKAVAFISIYSIANNISFWTYGFAKMKSLVPVQVPIEEIEEISGKTEEGLVDPQVQLQDVQVESPTSSPTEEEPEPRIGYMQNIFNKLKNGIKSMLTPPLISMIAGIIIACITPLKNFLVTNPPVIVSSLMHVASLFGDAAFALSMLVLGSNLYTTFMSDKIADDNDKERRPRSGFSKYACFICDKMIKHNDPLALFFCLILKLVVVPLIGIGVIVGSVYAGILPRTDSVLLLVLLVEASTPSAINLNNMTNLCNGIGQKQICEILLFMYACAPISLSILATIYLYLIEYLATTAQ</sequence>
<comment type="subcellular location">
    <subcellularLocation>
        <location evidence="2">Endomembrane system</location>
    </subcellularLocation>
    <subcellularLocation>
        <location evidence="1">Membrane</location>
        <topology evidence="1">Multi-pass membrane protein</topology>
    </subcellularLocation>
</comment>
<organism evidence="10 11">
    <name type="scientific">Acrasis kona</name>
    <dbReference type="NCBI Taxonomy" id="1008807"/>
    <lineage>
        <taxon>Eukaryota</taxon>
        <taxon>Discoba</taxon>
        <taxon>Heterolobosea</taxon>
        <taxon>Tetramitia</taxon>
        <taxon>Eutetramitia</taxon>
        <taxon>Acrasidae</taxon>
        <taxon>Acrasis</taxon>
    </lineage>
</organism>
<evidence type="ECO:0000256" key="9">
    <source>
        <dbReference type="SAM" id="Phobius"/>
    </source>
</evidence>
<dbReference type="Pfam" id="PF03547">
    <property type="entry name" value="Mem_trans"/>
    <property type="match status" value="1"/>
</dbReference>
<protein>
    <submittedName>
        <fullName evidence="10">10 TM domain-containing transmembrane protein</fullName>
    </submittedName>
</protein>
<keyword evidence="3" id="KW-0813">Transport</keyword>
<dbReference type="GO" id="GO:0012505">
    <property type="term" value="C:endomembrane system"/>
    <property type="evidence" value="ECO:0007669"/>
    <property type="project" value="UniProtKB-SubCell"/>
</dbReference>
<feature type="transmembrane region" description="Helical" evidence="9">
    <location>
        <begin position="273"/>
        <end position="295"/>
    </location>
</feature>
<keyword evidence="4 9" id="KW-0812">Transmembrane</keyword>
<accession>A0AAW2ZAF4</accession>
<keyword evidence="6 9" id="KW-0472">Membrane</keyword>
<evidence type="ECO:0000256" key="4">
    <source>
        <dbReference type="ARBA" id="ARBA00022692"/>
    </source>
</evidence>
<evidence type="ECO:0000256" key="2">
    <source>
        <dbReference type="ARBA" id="ARBA00004308"/>
    </source>
</evidence>
<feature type="transmembrane region" description="Helical" evidence="9">
    <location>
        <begin position="151"/>
        <end position="170"/>
    </location>
</feature>
<evidence type="ECO:0000313" key="11">
    <source>
        <dbReference type="Proteomes" id="UP001431209"/>
    </source>
</evidence>
<feature type="transmembrane region" description="Helical" evidence="9">
    <location>
        <begin position="413"/>
        <end position="433"/>
    </location>
</feature>
<dbReference type="GO" id="GO:0016020">
    <property type="term" value="C:membrane"/>
    <property type="evidence" value="ECO:0007669"/>
    <property type="project" value="UniProtKB-SubCell"/>
</dbReference>
<feature type="transmembrane region" description="Helical" evidence="9">
    <location>
        <begin position="242"/>
        <end position="261"/>
    </location>
</feature>
<dbReference type="InterPro" id="IPR045033">
    <property type="entry name" value="PILS1/3/4/5/7"/>
</dbReference>
<comment type="caution">
    <text evidence="10">The sequence shown here is derived from an EMBL/GenBank/DDBJ whole genome shotgun (WGS) entry which is preliminary data.</text>
</comment>
<name>A0AAW2ZAF4_9EUKA</name>